<evidence type="ECO:0000256" key="1">
    <source>
        <dbReference type="SAM" id="MobiDB-lite"/>
    </source>
</evidence>
<proteinExistence type="predicted"/>
<feature type="region of interest" description="Disordered" evidence="1">
    <location>
        <begin position="45"/>
        <end position="68"/>
    </location>
</feature>
<dbReference type="AlphaFoldDB" id="A0A067JYL6"/>
<name>A0A067JYL6_JATCU</name>
<reference evidence="2 3" key="1">
    <citation type="journal article" date="2014" name="PLoS ONE">
        <title>Global Analysis of Gene Expression Profiles in Physic Nut (Jatropha curcas L.) Seedlings Exposed to Salt Stress.</title>
        <authorList>
            <person name="Zhang L."/>
            <person name="Zhang C."/>
            <person name="Wu P."/>
            <person name="Chen Y."/>
            <person name="Li M."/>
            <person name="Jiang H."/>
            <person name="Wu G."/>
        </authorList>
    </citation>
    <scope>NUCLEOTIDE SEQUENCE [LARGE SCALE GENOMIC DNA]</scope>
    <source>
        <strain evidence="3">cv. GZQX0401</strain>
        <tissue evidence="2">Young leaves</tissue>
    </source>
</reference>
<feature type="region of interest" description="Disordered" evidence="1">
    <location>
        <begin position="1"/>
        <end position="22"/>
    </location>
</feature>
<gene>
    <name evidence="2" type="ORF">JCGZ_16450</name>
</gene>
<evidence type="ECO:0000313" key="3">
    <source>
        <dbReference type="Proteomes" id="UP000027138"/>
    </source>
</evidence>
<sequence>MAITDEATESPENKKTEIHMLPPKRGQIKVKIFSKLANMVAKAGKALNKKKIKEDQPQQPNGSTSMHK</sequence>
<keyword evidence="3" id="KW-1185">Reference proteome</keyword>
<protein>
    <submittedName>
        <fullName evidence="2">Uncharacterized protein</fullName>
    </submittedName>
</protein>
<organism evidence="2 3">
    <name type="scientific">Jatropha curcas</name>
    <name type="common">Barbados nut</name>
    <dbReference type="NCBI Taxonomy" id="180498"/>
    <lineage>
        <taxon>Eukaryota</taxon>
        <taxon>Viridiplantae</taxon>
        <taxon>Streptophyta</taxon>
        <taxon>Embryophyta</taxon>
        <taxon>Tracheophyta</taxon>
        <taxon>Spermatophyta</taxon>
        <taxon>Magnoliopsida</taxon>
        <taxon>eudicotyledons</taxon>
        <taxon>Gunneridae</taxon>
        <taxon>Pentapetalae</taxon>
        <taxon>rosids</taxon>
        <taxon>fabids</taxon>
        <taxon>Malpighiales</taxon>
        <taxon>Euphorbiaceae</taxon>
        <taxon>Crotonoideae</taxon>
        <taxon>Jatropheae</taxon>
        <taxon>Jatropha</taxon>
    </lineage>
</organism>
<accession>A0A067JYL6</accession>
<feature type="compositionally biased region" description="Polar residues" evidence="1">
    <location>
        <begin position="57"/>
        <end position="68"/>
    </location>
</feature>
<evidence type="ECO:0000313" key="2">
    <source>
        <dbReference type="EMBL" id="KDP29061.1"/>
    </source>
</evidence>
<dbReference type="EMBL" id="KK914761">
    <property type="protein sequence ID" value="KDP29061.1"/>
    <property type="molecule type" value="Genomic_DNA"/>
</dbReference>
<dbReference type="Proteomes" id="UP000027138">
    <property type="component" value="Unassembled WGS sequence"/>
</dbReference>